<evidence type="ECO:0000313" key="2">
    <source>
        <dbReference type="Proteomes" id="UP000275078"/>
    </source>
</evidence>
<dbReference type="Proteomes" id="UP000275078">
    <property type="component" value="Unassembled WGS sequence"/>
</dbReference>
<proteinExistence type="predicted"/>
<dbReference type="AlphaFoldDB" id="A0A3N4I1G9"/>
<reference evidence="1 2" key="1">
    <citation type="journal article" date="2018" name="Nat. Ecol. Evol.">
        <title>Pezizomycetes genomes reveal the molecular basis of ectomycorrhizal truffle lifestyle.</title>
        <authorList>
            <person name="Murat C."/>
            <person name="Payen T."/>
            <person name="Noel B."/>
            <person name="Kuo A."/>
            <person name="Morin E."/>
            <person name="Chen J."/>
            <person name="Kohler A."/>
            <person name="Krizsan K."/>
            <person name="Balestrini R."/>
            <person name="Da Silva C."/>
            <person name="Montanini B."/>
            <person name="Hainaut M."/>
            <person name="Levati E."/>
            <person name="Barry K.W."/>
            <person name="Belfiori B."/>
            <person name="Cichocki N."/>
            <person name="Clum A."/>
            <person name="Dockter R.B."/>
            <person name="Fauchery L."/>
            <person name="Guy J."/>
            <person name="Iotti M."/>
            <person name="Le Tacon F."/>
            <person name="Lindquist E.A."/>
            <person name="Lipzen A."/>
            <person name="Malagnac F."/>
            <person name="Mello A."/>
            <person name="Molinier V."/>
            <person name="Miyauchi S."/>
            <person name="Poulain J."/>
            <person name="Riccioni C."/>
            <person name="Rubini A."/>
            <person name="Sitrit Y."/>
            <person name="Splivallo R."/>
            <person name="Traeger S."/>
            <person name="Wang M."/>
            <person name="Zifcakova L."/>
            <person name="Wipf D."/>
            <person name="Zambonelli A."/>
            <person name="Paolocci F."/>
            <person name="Nowrousian M."/>
            <person name="Ottonello S."/>
            <person name="Baldrian P."/>
            <person name="Spatafora J.W."/>
            <person name="Henrissat B."/>
            <person name="Nagy L.G."/>
            <person name="Aury J.M."/>
            <person name="Wincker P."/>
            <person name="Grigoriev I.V."/>
            <person name="Bonfante P."/>
            <person name="Martin F.M."/>
        </authorList>
    </citation>
    <scope>NUCLEOTIDE SEQUENCE [LARGE SCALE GENOMIC DNA]</scope>
    <source>
        <strain evidence="1 2">RN42</strain>
    </source>
</reference>
<keyword evidence="2" id="KW-1185">Reference proteome</keyword>
<sequence length="114" mass="12295">MSDTITASQSSKIRVASPAIEPIGAAFYFCNVDRSRARVPKISENMVIDGLLEVHCGSRRPGVGYYGSSEGDGKVEYGVAYARGWHSFDVTVGGQRTKGKGGRFGCALFRDWIG</sequence>
<dbReference type="EMBL" id="ML119694">
    <property type="protein sequence ID" value="RPA79829.1"/>
    <property type="molecule type" value="Genomic_DNA"/>
</dbReference>
<name>A0A3N4I1G9_ASCIM</name>
<accession>A0A3N4I1G9</accession>
<organism evidence="1 2">
    <name type="scientific">Ascobolus immersus RN42</name>
    <dbReference type="NCBI Taxonomy" id="1160509"/>
    <lineage>
        <taxon>Eukaryota</taxon>
        <taxon>Fungi</taxon>
        <taxon>Dikarya</taxon>
        <taxon>Ascomycota</taxon>
        <taxon>Pezizomycotina</taxon>
        <taxon>Pezizomycetes</taxon>
        <taxon>Pezizales</taxon>
        <taxon>Ascobolaceae</taxon>
        <taxon>Ascobolus</taxon>
    </lineage>
</organism>
<gene>
    <name evidence="1" type="ORF">BJ508DRAFT_327886</name>
</gene>
<protein>
    <submittedName>
        <fullName evidence="1">Uncharacterized protein</fullName>
    </submittedName>
</protein>
<evidence type="ECO:0000313" key="1">
    <source>
        <dbReference type="EMBL" id="RPA79829.1"/>
    </source>
</evidence>